<dbReference type="PANTHER" id="PTHR42714:SF2">
    <property type="entry name" value="TRNA MODIFICATION GTPASE GTPBP3, MITOCHONDRIAL"/>
    <property type="match status" value="1"/>
</dbReference>
<dbReference type="CDD" id="cd14858">
    <property type="entry name" value="TrmE_N"/>
    <property type="match status" value="1"/>
</dbReference>
<evidence type="ECO:0000256" key="3">
    <source>
        <dbReference type="ARBA" id="ARBA00022694"/>
    </source>
</evidence>
<dbReference type="AlphaFoldDB" id="A0A4P9XFP5"/>
<dbReference type="InterPro" id="IPR018948">
    <property type="entry name" value="GTP-bd_TrmE_N"/>
</dbReference>
<reference evidence="9" key="1">
    <citation type="journal article" date="2018" name="Nat. Microbiol.">
        <title>Leveraging single-cell genomics to expand the fungal tree of life.</title>
        <authorList>
            <person name="Ahrendt S.R."/>
            <person name="Quandt C.A."/>
            <person name="Ciobanu D."/>
            <person name="Clum A."/>
            <person name="Salamov A."/>
            <person name="Andreopoulos B."/>
            <person name="Cheng J.F."/>
            <person name="Woyke T."/>
            <person name="Pelin A."/>
            <person name="Henrissat B."/>
            <person name="Reynolds N.K."/>
            <person name="Benny G.L."/>
            <person name="Smith M.E."/>
            <person name="James T.Y."/>
            <person name="Grigoriev I.V."/>
        </authorList>
    </citation>
    <scope>NUCLEOTIDE SEQUENCE [LARGE SCALE GENOMIC DNA]</scope>
    <source>
        <strain evidence="9">RSA 1356</strain>
    </source>
</reference>
<keyword evidence="5" id="KW-0342">GTP-binding</keyword>
<evidence type="ECO:0000256" key="2">
    <source>
        <dbReference type="ARBA" id="ARBA00011043"/>
    </source>
</evidence>
<dbReference type="Proteomes" id="UP000271241">
    <property type="component" value="Unassembled WGS sequence"/>
</dbReference>
<keyword evidence="9" id="KW-1185">Reference proteome</keyword>
<evidence type="ECO:0000313" key="8">
    <source>
        <dbReference type="EMBL" id="RKP04397.1"/>
    </source>
</evidence>
<comment type="similarity">
    <text evidence="2">Belongs to the TRAFAC class TrmE-Era-EngA-EngB-Septin-like GTPase superfamily. TrmE GTPase family.</text>
</comment>
<dbReference type="InterPro" id="IPR027368">
    <property type="entry name" value="MnmE_dom2"/>
</dbReference>
<dbReference type="EMBL" id="KZ993768">
    <property type="protein sequence ID" value="RKP04397.1"/>
    <property type="molecule type" value="Genomic_DNA"/>
</dbReference>
<accession>A0A4P9XFP5</accession>
<dbReference type="GO" id="GO:0030488">
    <property type="term" value="P:tRNA methylation"/>
    <property type="evidence" value="ECO:0007669"/>
    <property type="project" value="TreeGrafter"/>
</dbReference>
<dbReference type="GO" id="GO:0005739">
    <property type="term" value="C:mitochondrion"/>
    <property type="evidence" value="ECO:0007669"/>
    <property type="project" value="UniProtKB-SubCell"/>
</dbReference>
<proteinExistence type="inferred from homology"/>
<keyword evidence="4" id="KW-0547">Nucleotide-binding</keyword>
<dbReference type="Pfam" id="PF10396">
    <property type="entry name" value="TrmE_N"/>
    <property type="match status" value="1"/>
</dbReference>
<dbReference type="Gene3D" id="3.30.1360.120">
    <property type="entry name" value="Probable tRNA modification gtpase trme, domain 1"/>
    <property type="match status" value="1"/>
</dbReference>
<sequence>MALRQCAARASRLLVHGSRLFSHTASDDTIYALSSGASKAGVAVIRVSGPNCQQIFDRVATGKGHRPAPRAATFASFKHPHTGELLDRGLLLWFPGPKSFTGEDVVELHVHGGTAVVNGVLGALGTLERFRFAERGEFARRAFENDKLDLTSVEGLVDLINAETEAQRRQALRQAGGQLRKQYDRWRQELIESQALVEALIDFGEDENIEDGVYDQGKRLQQSHDR</sequence>
<evidence type="ECO:0000259" key="6">
    <source>
        <dbReference type="Pfam" id="PF10396"/>
    </source>
</evidence>
<evidence type="ECO:0000256" key="1">
    <source>
        <dbReference type="ARBA" id="ARBA00004173"/>
    </source>
</evidence>
<dbReference type="SUPFAM" id="SSF116878">
    <property type="entry name" value="TrmE connector domain"/>
    <property type="match status" value="1"/>
</dbReference>
<evidence type="ECO:0000313" key="9">
    <source>
        <dbReference type="Proteomes" id="UP000271241"/>
    </source>
</evidence>
<dbReference type="PANTHER" id="PTHR42714">
    <property type="entry name" value="TRNA MODIFICATION GTPASE GTPBP3"/>
    <property type="match status" value="1"/>
</dbReference>
<dbReference type="STRING" id="78915.A0A4P9XFP5"/>
<keyword evidence="3" id="KW-0819">tRNA processing</keyword>
<dbReference type="Pfam" id="PF12631">
    <property type="entry name" value="MnmE_helical"/>
    <property type="match status" value="1"/>
</dbReference>
<gene>
    <name evidence="8" type="ORF">THASP1DRAFT_33840</name>
</gene>
<dbReference type="InterPro" id="IPR025867">
    <property type="entry name" value="MnmE_helical"/>
</dbReference>
<dbReference type="GO" id="GO:0002098">
    <property type="term" value="P:tRNA wobble uridine modification"/>
    <property type="evidence" value="ECO:0007669"/>
    <property type="project" value="TreeGrafter"/>
</dbReference>
<name>A0A4P9XFP5_9FUNG</name>
<comment type="subcellular location">
    <subcellularLocation>
        <location evidence="1">Mitochondrion</location>
    </subcellularLocation>
</comment>
<dbReference type="OrthoDB" id="188276at2759"/>
<evidence type="ECO:0000256" key="5">
    <source>
        <dbReference type="ARBA" id="ARBA00023134"/>
    </source>
</evidence>
<dbReference type="GO" id="GO:0005525">
    <property type="term" value="F:GTP binding"/>
    <property type="evidence" value="ECO:0007669"/>
    <property type="project" value="UniProtKB-KW"/>
</dbReference>
<dbReference type="FunFam" id="3.30.1360.120:FF:000007">
    <property type="entry name" value="tRNA modification GTPase GTPBP3, mitochondrial"/>
    <property type="match status" value="1"/>
</dbReference>
<feature type="domain" description="GTP-binding protein TrmE N-terminal" evidence="6">
    <location>
        <begin position="29"/>
        <end position="147"/>
    </location>
</feature>
<evidence type="ECO:0000256" key="4">
    <source>
        <dbReference type="ARBA" id="ARBA00022741"/>
    </source>
</evidence>
<dbReference type="Gene3D" id="1.20.120.430">
    <property type="entry name" value="tRNA modification GTPase MnmE domain 2"/>
    <property type="match status" value="1"/>
</dbReference>
<protein>
    <submittedName>
        <fullName evidence="8">GTP-binding protein TrmE N-terminus-domain-containing protein</fullName>
    </submittedName>
</protein>
<organism evidence="8 9">
    <name type="scientific">Thamnocephalis sphaerospora</name>
    <dbReference type="NCBI Taxonomy" id="78915"/>
    <lineage>
        <taxon>Eukaryota</taxon>
        <taxon>Fungi</taxon>
        <taxon>Fungi incertae sedis</taxon>
        <taxon>Zoopagomycota</taxon>
        <taxon>Zoopagomycotina</taxon>
        <taxon>Zoopagomycetes</taxon>
        <taxon>Zoopagales</taxon>
        <taxon>Sigmoideomycetaceae</taxon>
        <taxon>Thamnocephalis</taxon>
    </lineage>
</organism>
<dbReference type="InterPro" id="IPR027266">
    <property type="entry name" value="TrmE/GcvT-like"/>
</dbReference>
<feature type="domain" description="MnmE helical" evidence="7">
    <location>
        <begin position="150"/>
        <end position="215"/>
    </location>
</feature>
<evidence type="ECO:0000259" key="7">
    <source>
        <dbReference type="Pfam" id="PF12631"/>
    </source>
</evidence>
<dbReference type="SUPFAM" id="SSF103025">
    <property type="entry name" value="Folate-binding domain"/>
    <property type="match status" value="1"/>
</dbReference>